<evidence type="ECO:0000256" key="1">
    <source>
        <dbReference type="SAM" id="MobiDB-lite"/>
    </source>
</evidence>
<feature type="region of interest" description="Disordered" evidence="1">
    <location>
        <begin position="1"/>
        <end position="21"/>
    </location>
</feature>
<dbReference type="EMBL" id="JTLZ01000012">
    <property type="protein sequence ID" value="KHO20558.1"/>
    <property type="molecule type" value="Genomic_DNA"/>
</dbReference>
<name>A0ABR4YP70_9MYCO</name>
<dbReference type="Proteomes" id="UP000031004">
    <property type="component" value="Unassembled WGS sequence"/>
</dbReference>
<organism evidence="2 3">
    <name type="scientific">Mycolicibacterium setense</name>
    <dbReference type="NCBI Taxonomy" id="431269"/>
    <lineage>
        <taxon>Bacteria</taxon>
        <taxon>Bacillati</taxon>
        <taxon>Actinomycetota</taxon>
        <taxon>Actinomycetes</taxon>
        <taxon>Mycobacteriales</taxon>
        <taxon>Mycobacteriaceae</taxon>
        <taxon>Mycolicibacterium</taxon>
    </lineage>
</organism>
<proteinExistence type="predicted"/>
<gene>
    <name evidence="2" type="ORF">QQ44_27910</name>
</gene>
<keyword evidence="3" id="KW-1185">Reference proteome</keyword>
<evidence type="ECO:0000313" key="3">
    <source>
        <dbReference type="Proteomes" id="UP000031004"/>
    </source>
</evidence>
<protein>
    <submittedName>
        <fullName evidence="2">Secretion protein EccK</fullName>
    </submittedName>
</protein>
<sequence>MPVSAARAQRDAVSSALRRESGTDPLTVGRRIAAALNAPDMVNPEEDFFFHWITAVTQDGRIVVANNYAMAYMPEQVRLPDHVVMVSADESIPPSERARWATYPVVALQSWAQHNEAKLRALIALEHQFTSDSGVPHIVLTPEDIPASGKMAGRDRLQVIAPEVSSRLAQISDADLVSVLPPAPVDATPPDEDERLAVWDKVWEPVISTASNRGEAHLRAFLTYALYAQEHALYDAHTAAEVHDQRRAVDGFIYWQHVGQLTADALES</sequence>
<accession>A0ABR4YP70</accession>
<comment type="caution">
    <text evidence="2">The sequence shown here is derived from an EMBL/GenBank/DDBJ whole genome shotgun (WGS) entry which is preliminary data.</text>
</comment>
<evidence type="ECO:0000313" key="2">
    <source>
        <dbReference type="EMBL" id="KHO20558.1"/>
    </source>
</evidence>
<reference evidence="2 3" key="1">
    <citation type="submission" date="2014-11" db="EMBL/GenBank/DDBJ databases">
        <title>Mycobacterium setense Manresensis Genome.</title>
        <authorList>
            <person name="Rech G."/>
            <person name="Sumoy L."/>
        </authorList>
    </citation>
    <scope>NUCLEOTIDE SEQUENCE [LARGE SCALE GENOMIC DNA]</scope>
    <source>
        <strain evidence="2 3">Manresensis</strain>
    </source>
</reference>